<accession>A0A1M4SDP1</accession>
<organism evidence="1 2">
    <name type="scientific">Desulforamulus putei DSM 12395</name>
    <dbReference type="NCBI Taxonomy" id="1121429"/>
    <lineage>
        <taxon>Bacteria</taxon>
        <taxon>Bacillati</taxon>
        <taxon>Bacillota</taxon>
        <taxon>Clostridia</taxon>
        <taxon>Eubacteriales</taxon>
        <taxon>Peptococcaceae</taxon>
        <taxon>Desulforamulus</taxon>
    </lineage>
</organism>
<dbReference type="RefSeq" id="WP_073233996.1">
    <property type="nucleotide sequence ID" value="NZ_FQUY01000001.1"/>
</dbReference>
<protein>
    <recommendedName>
        <fullName evidence="3">DUF4363 family protein</fullName>
    </recommendedName>
</protein>
<dbReference type="InterPro" id="IPR025373">
    <property type="entry name" value="DUF4363"/>
</dbReference>
<evidence type="ECO:0008006" key="3">
    <source>
        <dbReference type="Google" id="ProtNLM"/>
    </source>
</evidence>
<name>A0A1M4SDP1_9FIRM</name>
<dbReference type="AlphaFoldDB" id="A0A1M4SDP1"/>
<gene>
    <name evidence="1" type="ORF">SAMN02745133_00083</name>
</gene>
<dbReference type="STRING" id="1121429.SAMN02745133_00083"/>
<proteinExistence type="predicted"/>
<sequence length="126" mass="14665">MRLFSALFIMIVLVVALGLWINHSLETAAQELSANVRQVSEEIKRSHWQQANRHIEVLEKNWQRTGKWWPVVLDHQEIDNIEFSLAKVKEYIASKDKVQSLAQLSELNLMILHLPEKEALTLKNIL</sequence>
<evidence type="ECO:0000313" key="2">
    <source>
        <dbReference type="Proteomes" id="UP000184148"/>
    </source>
</evidence>
<dbReference type="EMBL" id="FQUY01000001">
    <property type="protein sequence ID" value="SHE30353.1"/>
    <property type="molecule type" value="Genomic_DNA"/>
</dbReference>
<dbReference type="Pfam" id="PF14276">
    <property type="entry name" value="DUF4363"/>
    <property type="match status" value="1"/>
</dbReference>
<dbReference type="Proteomes" id="UP000184148">
    <property type="component" value="Unassembled WGS sequence"/>
</dbReference>
<reference evidence="2" key="1">
    <citation type="submission" date="2016-11" db="EMBL/GenBank/DDBJ databases">
        <authorList>
            <person name="Varghese N."/>
            <person name="Submissions S."/>
        </authorList>
    </citation>
    <scope>NUCLEOTIDE SEQUENCE [LARGE SCALE GENOMIC DNA]</scope>
    <source>
        <strain evidence="2">DSM 12395</strain>
    </source>
</reference>
<keyword evidence="2" id="KW-1185">Reference proteome</keyword>
<evidence type="ECO:0000313" key="1">
    <source>
        <dbReference type="EMBL" id="SHE30353.1"/>
    </source>
</evidence>
<dbReference type="OrthoDB" id="3034917at2"/>